<evidence type="ECO:0000256" key="3">
    <source>
        <dbReference type="ARBA" id="ARBA00004167"/>
    </source>
</evidence>
<dbReference type="Gene3D" id="3.60.40.10">
    <property type="entry name" value="PPM-type phosphatase domain"/>
    <property type="match status" value="1"/>
</dbReference>
<evidence type="ECO:0000256" key="15">
    <source>
        <dbReference type="SAM" id="Phobius"/>
    </source>
</evidence>
<evidence type="ECO:0000313" key="18">
    <source>
        <dbReference type="Proteomes" id="UP001454036"/>
    </source>
</evidence>
<feature type="domain" description="PPM-type phosphatase" evidence="16">
    <location>
        <begin position="75"/>
        <end position="385"/>
    </location>
</feature>
<feature type="transmembrane region" description="Helical" evidence="15">
    <location>
        <begin position="401"/>
        <end position="422"/>
    </location>
</feature>
<accession>A0AAV3NJJ2</accession>
<dbReference type="EC" id="3.1.3.16" evidence="5"/>
<dbReference type="PANTHER" id="PTHR13832">
    <property type="entry name" value="PROTEIN PHOSPHATASE 2C"/>
    <property type="match status" value="1"/>
</dbReference>
<keyword evidence="18" id="KW-1185">Reference proteome</keyword>
<name>A0AAV3NJJ2_LITER</name>
<keyword evidence="12 15" id="KW-0472">Membrane</keyword>
<dbReference type="InterPro" id="IPR015655">
    <property type="entry name" value="PP2C"/>
</dbReference>
<comment type="similarity">
    <text evidence="4 14">Belongs to the PP2C family.</text>
</comment>
<dbReference type="PROSITE" id="PS01032">
    <property type="entry name" value="PPM_1"/>
    <property type="match status" value="1"/>
</dbReference>
<keyword evidence="7" id="KW-0479">Metal-binding</keyword>
<keyword evidence="6 15" id="KW-0812">Transmembrane</keyword>
<dbReference type="PANTHER" id="PTHR13832:SF589">
    <property type="entry name" value="[PYRUVATE DEHYDROGENASE [ACETYL-TRANSFERRING]]-PHOSPHATASE 2, MITOCHONDRIAL"/>
    <property type="match status" value="1"/>
</dbReference>
<organism evidence="17 18">
    <name type="scientific">Lithospermum erythrorhizon</name>
    <name type="common">Purple gromwell</name>
    <name type="synonym">Lithospermum officinale var. erythrorhizon</name>
    <dbReference type="NCBI Taxonomy" id="34254"/>
    <lineage>
        <taxon>Eukaryota</taxon>
        <taxon>Viridiplantae</taxon>
        <taxon>Streptophyta</taxon>
        <taxon>Embryophyta</taxon>
        <taxon>Tracheophyta</taxon>
        <taxon>Spermatophyta</taxon>
        <taxon>Magnoliopsida</taxon>
        <taxon>eudicotyledons</taxon>
        <taxon>Gunneridae</taxon>
        <taxon>Pentapetalae</taxon>
        <taxon>asterids</taxon>
        <taxon>lamiids</taxon>
        <taxon>Boraginales</taxon>
        <taxon>Boraginaceae</taxon>
        <taxon>Boraginoideae</taxon>
        <taxon>Lithospermeae</taxon>
        <taxon>Lithospermum</taxon>
    </lineage>
</organism>
<dbReference type="EMBL" id="BAABME010000098">
    <property type="protein sequence ID" value="GAA0139544.1"/>
    <property type="molecule type" value="Genomic_DNA"/>
</dbReference>
<sequence length="426" mass="47547">MVTLTSPHMQRLHSLHNNIRYELCNKNSNMITRNDVMIVKNSRKYGRNSGRGKKCLAIAIDAAPSSLSSEARGIRWGLTKLQGAREEMEDDVVIIKNQADEDDGNDDKGGFAGFSYAAVFDGHAGFSSVQFLREELYNECAAAFQEGQLLDSKDFTDIRKALEKAFRAADSKLLSWLETNGQDNESGSTATVMLLRNDKLFVSHVGDSSLVLSRSGKPEVLTNSHRPYGTNKVSLQEIKRIKEAGGWVVDGRICGEISVSRAFGDMRFKTKKNEYPNYGMFHVRMLKKGVKEGRWTEKFASRVQFSGDLVTSIPDVLQVTLGPEVEFVILASDGLWDYIKSSQAVKYVRNQLREHGDVQMASEALARLALDRQSQDNISIVIADLGRTDWRSLPSMQRQNFVIELVQAVATMGVVSIGIWMFSLLS</sequence>
<dbReference type="InterPro" id="IPR036457">
    <property type="entry name" value="PPM-type-like_dom_sf"/>
</dbReference>
<dbReference type="AlphaFoldDB" id="A0AAV3NJJ2"/>
<dbReference type="Proteomes" id="UP001454036">
    <property type="component" value="Unassembled WGS sequence"/>
</dbReference>
<comment type="cofactor">
    <cofactor evidence="2">
        <name>Mg(2+)</name>
        <dbReference type="ChEBI" id="CHEBI:18420"/>
    </cofactor>
</comment>
<comment type="caution">
    <text evidence="17">The sequence shown here is derived from an EMBL/GenBank/DDBJ whole genome shotgun (WGS) entry which is preliminary data.</text>
</comment>
<evidence type="ECO:0000256" key="12">
    <source>
        <dbReference type="ARBA" id="ARBA00023136"/>
    </source>
</evidence>
<keyword evidence="8 14" id="KW-0378">Hydrolase</keyword>
<keyword evidence="9" id="KW-0460">Magnesium</keyword>
<dbReference type="GO" id="GO:0004722">
    <property type="term" value="F:protein serine/threonine phosphatase activity"/>
    <property type="evidence" value="ECO:0007669"/>
    <property type="project" value="UniProtKB-EC"/>
</dbReference>
<evidence type="ECO:0000256" key="4">
    <source>
        <dbReference type="ARBA" id="ARBA00006702"/>
    </source>
</evidence>
<dbReference type="CDD" id="cd00143">
    <property type="entry name" value="PP2Cc"/>
    <property type="match status" value="1"/>
</dbReference>
<dbReference type="Pfam" id="PF00481">
    <property type="entry name" value="PP2C"/>
    <property type="match status" value="1"/>
</dbReference>
<evidence type="ECO:0000256" key="10">
    <source>
        <dbReference type="ARBA" id="ARBA00022912"/>
    </source>
</evidence>
<dbReference type="GO" id="GO:0046872">
    <property type="term" value="F:metal ion binding"/>
    <property type="evidence" value="ECO:0007669"/>
    <property type="project" value="UniProtKB-KW"/>
</dbReference>
<evidence type="ECO:0000313" key="17">
    <source>
        <dbReference type="EMBL" id="GAA0139544.1"/>
    </source>
</evidence>
<evidence type="ECO:0000256" key="2">
    <source>
        <dbReference type="ARBA" id="ARBA00001946"/>
    </source>
</evidence>
<comment type="cofactor">
    <cofactor evidence="1">
        <name>Mn(2+)</name>
        <dbReference type="ChEBI" id="CHEBI:29035"/>
    </cofactor>
</comment>
<gene>
    <name evidence="17" type="ORF">LIER_01066</name>
</gene>
<dbReference type="InterPro" id="IPR001932">
    <property type="entry name" value="PPM-type_phosphatase-like_dom"/>
</dbReference>
<keyword evidence="13" id="KW-0464">Manganese</keyword>
<evidence type="ECO:0000256" key="8">
    <source>
        <dbReference type="ARBA" id="ARBA00022801"/>
    </source>
</evidence>
<dbReference type="GO" id="GO:0016020">
    <property type="term" value="C:membrane"/>
    <property type="evidence" value="ECO:0007669"/>
    <property type="project" value="UniProtKB-SubCell"/>
</dbReference>
<evidence type="ECO:0000256" key="6">
    <source>
        <dbReference type="ARBA" id="ARBA00022692"/>
    </source>
</evidence>
<dbReference type="SMART" id="SM00332">
    <property type="entry name" value="PP2Cc"/>
    <property type="match status" value="1"/>
</dbReference>
<evidence type="ECO:0000256" key="9">
    <source>
        <dbReference type="ARBA" id="ARBA00022842"/>
    </source>
</evidence>
<dbReference type="SUPFAM" id="SSF81606">
    <property type="entry name" value="PP2C-like"/>
    <property type="match status" value="1"/>
</dbReference>
<evidence type="ECO:0000256" key="5">
    <source>
        <dbReference type="ARBA" id="ARBA00013081"/>
    </source>
</evidence>
<evidence type="ECO:0000256" key="1">
    <source>
        <dbReference type="ARBA" id="ARBA00001936"/>
    </source>
</evidence>
<dbReference type="PROSITE" id="PS51746">
    <property type="entry name" value="PPM_2"/>
    <property type="match status" value="1"/>
</dbReference>
<evidence type="ECO:0000256" key="13">
    <source>
        <dbReference type="ARBA" id="ARBA00023211"/>
    </source>
</evidence>
<protein>
    <recommendedName>
        <fullName evidence="5">protein-serine/threonine phosphatase</fullName>
        <ecNumber evidence="5">3.1.3.16</ecNumber>
    </recommendedName>
</protein>
<reference evidence="17 18" key="1">
    <citation type="submission" date="2024-01" db="EMBL/GenBank/DDBJ databases">
        <title>The complete chloroplast genome sequence of Lithospermum erythrorhizon: insights into the phylogenetic relationship among Boraginaceae species and the maternal lineages of purple gromwells.</title>
        <authorList>
            <person name="Okada T."/>
            <person name="Watanabe K."/>
        </authorList>
    </citation>
    <scope>NUCLEOTIDE SEQUENCE [LARGE SCALE GENOMIC DNA]</scope>
</reference>
<keyword evidence="10 14" id="KW-0904">Protein phosphatase</keyword>
<evidence type="ECO:0000259" key="16">
    <source>
        <dbReference type="PROSITE" id="PS51746"/>
    </source>
</evidence>
<dbReference type="InterPro" id="IPR000222">
    <property type="entry name" value="PP2C_BS"/>
</dbReference>
<evidence type="ECO:0000256" key="7">
    <source>
        <dbReference type="ARBA" id="ARBA00022723"/>
    </source>
</evidence>
<comment type="subcellular location">
    <subcellularLocation>
        <location evidence="3">Membrane</location>
        <topology evidence="3">Single-pass membrane protein</topology>
    </subcellularLocation>
</comment>
<evidence type="ECO:0000256" key="14">
    <source>
        <dbReference type="RuleBase" id="RU003465"/>
    </source>
</evidence>
<keyword evidence="11 15" id="KW-1133">Transmembrane helix</keyword>
<evidence type="ECO:0000256" key="11">
    <source>
        <dbReference type="ARBA" id="ARBA00022989"/>
    </source>
</evidence>
<dbReference type="FunFam" id="3.60.40.10:FF:000049">
    <property type="entry name" value="Protein phosphatase 2C 57"/>
    <property type="match status" value="1"/>
</dbReference>
<proteinExistence type="inferred from homology"/>